<keyword evidence="19" id="KW-1185">Reference proteome</keyword>
<feature type="compositionally biased region" description="Polar residues" evidence="8">
    <location>
        <begin position="170"/>
        <end position="183"/>
    </location>
</feature>
<dbReference type="EMBL" id="CAJOAX010005702">
    <property type="protein sequence ID" value="CAF3957349.1"/>
    <property type="molecule type" value="Genomic_DNA"/>
</dbReference>
<dbReference type="GO" id="GO:0005886">
    <property type="term" value="C:plasma membrane"/>
    <property type="evidence" value="ECO:0007669"/>
    <property type="project" value="UniProtKB-SubCell"/>
</dbReference>
<evidence type="ECO:0000313" key="9">
    <source>
        <dbReference type="EMBL" id="CAF0815196.1"/>
    </source>
</evidence>
<dbReference type="GO" id="GO:0003925">
    <property type="term" value="F:G protein activity"/>
    <property type="evidence" value="ECO:0007669"/>
    <property type="project" value="UniProtKB-EC"/>
</dbReference>
<evidence type="ECO:0000256" key="5">
    <source>
        <dbReference type="ARBA" id="ARBA00022801"/>
    </source>
</evidence>
<dbReference type="AlphaFoldDB" id="A0A819FD21"/>
<dbReference type="EMBL" id="CAJNOO010003535">
    <property type="protein sequence ID" value="CAF1342117.1"/>
    <property type="molecule type" value="Genomic_DNA"/>
</dbReference>
<dbReference type="Pfam" id="PF00071">
    <property type="entry name" value="Ras"/>
    <property type="match status" value="1"/>
</dbReference>
<name>A0A819FD21_9BILA</name>
<dbReference type="EMBL" id="CAJNOT010002244">
    <property type="protein sequence ID" value="CAF1298354.1"/>
    <property type="molecule type" value="Genomic_DNA"/>
</dbReference>
<reference evidence="15" key="1">
    <citation type="submission" date="2021-02" db="EMBL/GenBank/DDBJ databases">
        <authorList>
            <person name="Nowell W R."/>
        </authorList>
    </citation>
    <scope>NUCLEOTIDE SEQUENCE</scope>
</reference>
<evidence type="ECO:0000313" key="10">
    <source>
        <dbReference type="EMBL" id="CAF1298354.1"/>
    </source>
</evidence>
<gene>
    <name evidence="17" type="ORF">FNK824_LOCUS27667</name>
    <name evidence="15" type="ORF">JBS370_LOCUS19065</name>
    <name evidence="12" type="ORF">JXQ802_LOCUS32654</name>
    <name evidence="13" type="ORF">JXQ802_LOCUS32662</name>
    <name evidence="16" type="ORF">OTI717_LOCUS26714</name>
    <name evidence="9" type="ORF">PYM288_LOCUS5299</name>
    <name evidence="11" type="ORF">RFH988_LOCUS31839</name>
    <name evidence="14" type="ORF">SEV965_LOCUS34813</name>
    <name evidence="10" type="ORF">ZHD862_LOCUS27826</name>
</gene>
<dbReference type="Gene3D" id="3.40.50.300">
    <property type="entry name" value="P-loop containing nucleotide triphosphate hydrolases"/>
    <property type="match status" value="1"/>
</dbReference>
<dbReference type="SUPFAM" id="SSF52540">
    <property type="entry name" value="P-loop containing nucleoside triphosphate hydrolases"/>
    <property type="match status" value="1"/>
</dbReference>
<dbReference type="PANTHER" id="PTHR24070">
    <property type="entry name" value="RAS, DI-RAS, AND RHEB FAMILY MEMBERS OF SMALL GTPASE SUPERFAMILY"/>
    <property type="match status" value="1"/>
</dbReference>
<evidence type="ECO:0000313" key="17">
    <source>
        <dbReference type="EMBL" id="CAF4031462.1"/>
    </source>
</evidence>
<evidence type="ECO:0000313" key="11">
    <source>
        <dbReference type="EMBL" id="CAF1342117.1"/>
    </source>
</evidence>
<dbReference type="PROSITE" id="PS51421">
    <property type="entry name" value="RAS"/>
    <property type="match status" value="1"/>
</dbReference>
<evidence type="ECO:0000256" key="4">
    <source>
        <dbReference type="ARBA" id="ARBA00022741"/>
    </source>
</evidence>
<protein>
    <recommendedName>
        <fullName evidence="2">small monomeric GTPase</fullName>
        <ecNumber evidence="2">3.6.5.2</ecNumber>
    </recommendedName>
</protein>
<feature type="compositionally biased region" description="Basic and acidic residues" evidence="8">
    <location>
        <begin position="184"/>
        <end position="194"/>
    </location>
</feature>
<dbReference type="PRINTS" id="PR00449">
    <property type="entry name" value="RASTRNSFRMNG"/>
</dbReference>
<evidence type="ECO:0000313" key="16">
    <source>
        <dbReference type="EMBL" id="CAF3957349.1"/>
    </source>
</evidence>
<evidence type="ECO:0000313" key="13">
    <source>
        <dbReference type="EMBL" id="CAF1361732.1"/>
    </source>
</evidence>
<dbReference type="Proteomes" id="UP000663854">
    <property type="component" value="Unassembled WGS sequence"/>
</dbReference>
<dbReference type="SMART" id="SM00174">
    <property type="entry name" value="RHO"/>
    <property type="match status" value="1"/>
</dbReference>
<evidence type="ECO:0000313" key="12">
    <source>
        <dbReference type="EMBL" id="CAF1361577.1"/>
    </source>
</evidence>
<dbReference type="EC" id="3.6.5.2" evidence="2"/>
<dbReference type="InterPro" id="IPR001806">
    <property type="entry name" value="Small_GTPase"/>
</dbReference>
<feature type="compositionally biased region" description="Basic and acidic residues" evidence="8">
    <location>
        <begin position="202"/>
        <end position="211"/>
    </location>
</feature>
<dbReference type="EMBL" id="CAJNOL010001449">
    <property type="protein sequence ID" value="CAF1361577.1"/>
    <property type="molecule type" value="Genomic_DNA"/>
</dbReference>
<organism evidence="15 18">
    <name type="scientific">Rotaria sordida</name>
    <dbReference type="NCBI Taxonomy" id="392033"/>
    <lineage>
        <taxon>Eukaryota</taxon>
        <taxon>Metazoa</taxon>
        <taxon>Spiralia</taxon>
        <taxon>Gnathifera</taxon>
        <taxon>Rotifera</taxon>
        <taxon>Eurotatoria</taxon>
        <taxon>Bdelloidea</taxon>
        <taxon>Philodinida</taxon>
        <taxon>Philodinidae</taxon>
        <taxon>Rotaria</taxon>
    </lineage>
</organism>
<keyword evidence="5" id="KW-0378">Hydrolase</keyword>
<dbReference type="EMBL" id="CAJOBD010002233">
    <property type="protein sequence ID" value="CAF3866582.1"/>
    <property type="molecule type" value="Genomic_DNA"/>
</dbReference>
<dbReference type="Proteomes" id="UP000663864">
    <property type="component" value="Unassembled WGS sequence"/>
</dbReference>
<dbReference type="PROSITE" id="PS51420">
    <property type="entry name" value="RHO"/>
    <property type="match status" value="1"/>
</dbReference>
<evidence type="ECO:0000256" key="2">
    <source>
        <dbReference type="ARBA" id="ARBA00011984"/>
    </source>
</evidence>
<comment type="subcellular location">
    <subcellularLocation>
        <location evidence="1">Cell membrane</location>
    </subcellularLocation>
</comment>
<dbReference type="SMART" id="SM00173">
    <property type="entry name" value="RAS"/>
    <property type="match status" value="1"/>
</dbReference>
<evidence type="ECO:0000313" key="15">
    <source>
        <dbReference type="EMBL" id="CAF3866582.1"/>
    </source>
</evidence>
<keyword evidence="3" id="KW-1003">Cell membrane</keyword>
<dbReference type="EMBL" id="CAJNOU010005328">
    <property type="protein sequence ID" value="CAF1474619.1"/>
    <property type="molecule type" value="Genomic_DNA"/>
</dbReference>
<dbReference type="Proteomes" id="UP000663874">
    <property type="component" value="Unassembled WGS sequence"/>
</dbReference>
<dbReference type="SMART" id="SM00175">
    <property type="entry name" value="RAB"/>
    <property type="match status" value="1"/>
</dbReference>
<evidence type="ECO:0000313" key="14">
    <source>
        <dbReference type="EMBL" id="CAF1474619.1"/>
    </source>
</evidence>
<dbReference type="InterPro" id="IPR027417">
    <property type="entry name" value="P-loop_NTPase"/>
</dbReference>
<dbReference type="Proteomes" id="UP000663889">
    <property type="component" value="Unassembled WGS sequence"/>
</dbReference>
<dbReference type="Proteomes" id="UP000663836">
    <property type="component" value="Unassembled WGS sequence"/>
</dbReference>
<dbReference type="EMBL" id="CAJOBE010007278">
    <property type="protein sequence ID" value="CAF4031462.1"/>
    <property type="molecule type" value="Genomic_DNA"/>
</dbReference>
<dbReference type="EMBL" id="CAJNOH010000053">
    <property type="protein sequence ID" value="CAF0815196.1"/>
    <property type="molecule type" value="Genomic_DNA"/>
</dbReference>
<dbReference type="Proteomes" id="UP000663870">
    <property type="component" value="Unassembled WGS sequence"/>
</dbReference>
<evidence type="ECO:0000313" key="18">
    <source>
        <dbReference type="Proteomes" id="UP000663836"/>
    </source>
</evidence>
<accession>A0A819FD21</accession>
<dbReference type="OrthoDB" id="5976022at2759"/>
<dbReference type="InterPro" id="IPR020849">
    <property type="entry name" value="Small_GTPase_Ras-type"/>
</dbReference>
<sequence length="217" mass="24489">MREYKLVILGSGGVGKSALTVQFVEGIFVGKYDPTIEDCYRKQIEIDGVECILEILDTAGTEQFTAMRDLYMKNGQGFVLVYSITSQATFNDLIGIKDQIMRVKDIGADIPMVLVGNKCDLEDERVVGKHQGESLARSFACTFLETSAKLQTNVNDVFFDLIRQINRQIQRPKQSKQYSSSHDYNQRKQQDEHGTNFPSSPPEHRQTGHVKDCCVLL</sequence>
<evidence type="ECO:0000256" key="6">
    <source>
        <dbReference type="ARBA" id="ARBA00023134"/>
    </source>
</evidence>
<dbReference type="GO" id="GO:0007165">
    <property type="term" value="P:signal transduction"/>
    <property type="evidence" value="ECO:0007669"/>
    <property type="project" value="InterPro"/>
</dbReference>
<evidence type="ECO:0000256" key="1">
    <source>
        <dbReference type="ARBA" id="ARBA00004236"/>
    </source>
</evidence>
<dbReference type="InterPro" id="IPR005225">
    <property type="entry name" value="Small_GTP-bd"/>
</dbReference>
<evidence type="ECO:0000256" key="8">
    <source>
        <dbReference type="SAM" id="MobiDB-lite"/>
    </source>
</evidence>
<dbReference type="NCBIfam" id="TIGR00231">
    <property type="entry name" value="small_GTP"/>
    <property type="match status" value="1"/>
</dbReference>
<evidence type="ECO:0000256" key="7">
    <source>
        <dbReference type="ARBA" id="ARBA00023136"/>
    </source>
</evidence>
<feature type="region of interest" description="Disordered" evidence="8">
    <location>
        <begin position="170"/>
        <end position="211"/>
    </location>
</feature>
<keyword evidence="6" id="KW-0342">GTP-binding</keyword>
<dbReference type="PROSITE" id="PS51419">
    <property type="entry name" value="RAB"/>
    <property type="match status" value="1"/>
</dbReference>
<proteinExistence type="predicted"/>
<dbReference type="EMBL" id="CAJNOL010001450">
    <property type="protein sequence ID" value="CAF1361732.1"/>
    <property type="molecule type" value="Genomic_DNA"/>
</dbReference>
<evidence type="ECO:0000256" key="3">
    <source>
        <dbReference type="ARBA" id="ARBA00022475"/>
    </source>
</evidence>
<dbReference type="SMART" id="SM00176">
    <property type="entry name" value="RAN"/>
    <property type="match status" value="1"/>
</dbReference>
<dbReference type="Proteomes" id="UP000663882">
    <property type="component" value="Unassembled WGS sequence"/>
</dbReference>
<dbReference type="GO" id="GO:0005525">
    <property type="term" value="F:GTP binding"/>
    <property type="evidence" value="ECO:0007669"/>
    <property type="project" value="UniProtKB-KW"/>
</dbReference>
<keyword evidence="7" id="KW-0472">Membrane</keyword>
<dbReference type="FunFam" id="3.40.50.300:FF:000343">
    <property type="entry name" value="Ras family gtpase"/>
    <property type="match status" value="1"/>
</dbReference>
<evidence type="ECO:0000313" key="19">
    <source>
        <dbReference type="Proteomes" id="UP000663870"/>
    </source>
</evidence>
<dbReference type="Proteomes" id="UP000663823">
    <property type="component" value="Unassembled WGS sequence"/>
</dbReference>
<keyword evidence="4" id="KW-0547">Nucleotide-binding</keyword>
<comment type="caution">
    <text evidence="15">The sequence shown here is derived from an EMBL/GenBank/DDBJ whole genome shotgun (WGS) entry which is preliminary data.</text>
</comment>